<feature type="region of interest" description="Disordered" evidence="2">
    <location>
        <begin position="290"/>
        <end position="318"/>
    </location>
</feature>
<protein>
    <submittedName>
        <fullName evidence="5">Tetratricopeptide repeat protein</fullName>
    </submittedName>
</protein>
<evidence type="ECO:0000256" key="1">
    <source>
        <dbReference type="PROSITE-ProRule" id="PRU00339"/>
    </source>
</evidence>
<dbReference type="Pfam" id="PF14559">
    <property type="entry name" value="TPR_19"/>
    <property type="match status" value="1"/>
</dbReference>
<keyword evidence="1" id="KW-0802">TPR repeat</keyword>
<evidence type="ECO:0000256" key="2">
    <source>
        <dbReference type="SAM" id="MobiDB-lite"/>
    </source>
</evidence>
<sequence>MHISNMLRAAAPIAIGLSALAGAPLAAQESTSREVVQALPSKDVQRLNRALLRLAKQPDNVSALIEAGEASSNAGDLDAAIGFYGRANDLAPNDARIKLGMANIYLRSGRPTEALPLFAAAQSAGADASDLLSDRALAFDMLGDTASAQAAHLRAISLQPKDTEAKRRLAISYAIAGNRAGFEEILRPLLDRRDFASFRARAFGLAIMGEQDRASAIVDAVMPRDLAGRINPYLAYMPRLTKSQQAAAANLGIFPKAADIGREDPRIAAYSSGVANNDAMIARSAGSKLEPAGEPLGTPTASLASSADAVSTPVSTPVSAPAERKAAQSMNTPVAAPGFDLAKADTSAAAKPVVAPAPKPVVQKVVRKANVADAFADLGGVVLPDTEASGDAVDLAIIEIPREAAPEPKVQEPEKPDHPSRIWVQLATGRDVSALKFDWRRLSRKSAGLLDDFDPHVTPWGQANRLLAGPVKSLKEASDLINALKDKGIDTFRFTSPEGTEIKSIK</sequence>
<dbReference type="InterPro" id="IPR036680">
    <property type="entry name" value="SPOR-like_sf"/>
</dbReference>
<feature type="signal peptide" evidence="3">
    <location>
        <begin position="1"/>
        <end position="26"/>
    </location>
</feature>
<dbReference type="PROSITE" id="PS50005">
    <property type="entry name" value="TPR"/>
    <property type="match status" value="1"/>
</dbReference>
<name>A0A547PES2_9SPHN</name>
<dbReference type="SMART" id="SM00028">
    <property type="entry name" value="TPR"/>
    <property type="match status" value="3"/>
</dbReference>
<dbReference type="InterPro" id="IPR019734">
    <property type="entry name" value="TPR_rpt"/>
</dbReference>
<dbReference type="SUPFAM" id="SSF48452">
    <property type="entry name" value="TPR-like"/>
    <property type="match status" value="1"/>
</dbReference>
<dbReference type="AlphaFoldDB" id="A0A547PES2"/>
<dbReference type="SUPFAM" id="SSF110997">
    <property type="entry name" value="Sporulation related repeat"/>
    <property type="match status" value="1"/>
</dbReference>
<feature type="chain" id="PRO_5022009243" evidence="3">
    <location>
        <begin position="27"/>
        <end position="506"/>
    </location>
</feature>
<feature type="compositionally biased region" description="Polar residues" evidence="2">
    <location>
        <begin position="299"/>
        <end position="318"/>
    </location>
</feature>
<organism evidence="5 6">
    <name type="scientific">Erythrobacter insulae</name>
    <dbReference type="NCBI Taxonomy" id="2584124"/>
    <lineage>
        <taxon>Bacteria</taxon>
        <taxon>Pseudomonadati</taxon>
        <taxon>Pseudomonadota</taxon>
        <taxon>Alphaproteobacteria</taxon>
        <taxon>Sphingomonadales</taxon>
        <taxon>Erythrobacteraceae</taxon>
        <taxon>Erythrobacter/Porphyrobacter group</taxon>
        <taxon>Erythrobacter</taxon>
    </lineage>
</organism>
<feature type="domain" description="SPOR" evidence="4">
    <location>
        <begin position="416"/>
        <end position="497"/>
    </location>
</feature>
<feature type="repeat" description="TPR" evidence="1">
    <location>
        <begin position="61"/>
        <end position="94"/>
    </location>
</feature>
<dbReference type="Proteomes" id="UP000316343">
    <property type="component" value="Unassembled WGS sequence"/>
</dbReference>
<comment type="caution">
    <text evidence="5">The sequence shown here is derived from an EMBL/GenBank/DDBJ whole genome shotgun (WGS) entry which is preliminary data.</text>
</comment>
<accession>A0A547PES2</accession>
<proteinExistence type="predicted"/>
<evidence type="ECO:0000259" key="4">
    <source>
        <dbReference type="PROSITE" id="PS51724"/>
    </source>
</evidence>
<evidence type="ECO:0000313" key="5">
    <source>
        <dbReference type="EMBL" id="TRD12653.1"/>
    </source>
</evidence>
<dbReference type="Gene3D" id="1.25.40.10">
    <property type="entry name" value="Tetratricopeptide repeat domain"/>
    <property type="match status" value="1"/>
</dbReference>
<evidence type="ECO:0000256" key="3">
    <source>
        <dbReference type="SAM" id="SignalP"/>
    </source>
</evidence>
<keyword evidence="3" id="KW-0732">Signal</keyword>
<dbReference type="GO" id="GO:0042834">
    <property type="term" value="F:peptidoglycan binding"/>
    <property type="evidence" value="ECO:0007669"/>
    <property type="project" value="InterPro"/>
</dbReference>
<evidence type="ECO:0000313" key="6">
    <source>
        <dbReference type="Proteomes" id="UP000316343"/>
    </source>
</evidence>
<dbReference type="PROSITE" id="PS51724">
    <property type="entry name" value="SPOR"/>
    <property type="match status" value="1"/>
</dbReference>
<gene>
    <name evidence="5" type="ORF">FGU71_01680</name>
</gene>
<dbReference type="OrthoDB" id="7398646at2"/>
<reference evidence="5 6" key="1">
    <citation type="submission" date="2019-06" db="EMBL/GenBank/DDBJ databases">
        <title>Erythrobacter insulae sp. nov., isolated from a tidal flat.</title>
        <authorList>
            <person name="Yoon J.-H."/>
        </authorList>
    </citation>
    <scope>NUCLEOTIDE SEQUENCE [LARGE SCALE GENOMIC DNA]</scope>
    <source>
        <strain evidence="5 6">JBTF-M21</strain>
    </source>
</reference>
<dbReference type="InterPro" id="IPR007730">
    <property type="entry name" value="SPOR-like_dom"/>
</dbReference>
<keyword evidence="6" id="KW-1185">Reference proteome</keyword>
<dbReference type="EMBL" id="VHJK01000001">
    <property type="protein sequence ID" value="TRD12653.1"/>
    <property type="molecule type" value="Genomic_DNA"/>
</dbReference>
<dbReference type="Pfam" id="PF05036">
    <property type="entry name" value="SPOR"/>
    <property type="match status" value="1"/>
</dbReference>
<dbReference type="InterPro" id="IPR011990">
    <property type="entry name" value="TPR-like_helical_dom_sf"/>
</dbReference>